<comment type="caution">
    <text evidence="2">The sequence shown here is derived from an EMBL/GenBank/DDBJ whole genome shotgun (WGS) entry which is preliminary data.</text>
</comment>
<dbReference type="Gene3D" id="3.75.10.10">
    <property type="entry name" value="L-arginine/glycine Amidinotransferase, Chain A"/>
    <property type="match status" value="1"/>
</dbReference>
<proteinExistence type="predicted"/>
<keyword evidence="3" id="KW-1185">Reference proteome</keyword>
<name>A0A7C9IMZ0_9BACT</name>
<dbReference type="PANTHER" id="PTHR31377">
    <property type="entry name" value="AGMATINE DEIMINASE-RELATED"/>
    <property type="match status" value="1"/>
</dbReference>
<dbReference type="OrthoDB" id="9808013at2"/>
<reference evidence="2 3" key="1">
    <citation type="submission" date="2020-01" db="EMBL/GenBank/DDBJ databases">
        <title>Genome sequence of Desulfovibrio aerotolerans DSM 16695(T).</title>
        <authorList>
            <person name="Karnachuk O."/>
            <person name="Avakyan M."/>
            <person name="Mardanov A."/>
            <person name="Kadnikov V."/>
            <person name="Ravin N."/>
        </authorList>
    </citation>
    <scope>NUCLEOTIDE SEQUENCE [LARGE SCALE GENOMIC DNA]</scope>
    <source>
        <strain evidence="2 3">DSM 16695</strain>
    </source>
</reference>
<dbReference type="InterPro" id="IPR007466">
    <property type="entry name" value="Peptidyl-Arg-deiminase_porph"/>
</dbReference>
<dbReference type="AlphaFoldDB" id="A0A7C9IMZ0"/>
<dbReference type="GO" id="GO:0047632">
    <property type="term" value="F:agmatine deiminase activity"/>
    <property type="evidence" value="ECO:0007669"/>
    <property type="project" value="TreeGrafter"/>
</dbReference>
<sequence length="347" mass="37956">MHTTLQWPAEFEGHTAVWLAWPGNASDWPGRFSPIAWVYGEMLRKLTGAGERVRLLVRDGKQRTAAGRVLRAVGADMGLVEWFTAPMDRGWTRDFMPFFVRRAGKVVAVDFGFTGWAKYPDHLLDDAVGPAVCRELGMEVVSAQYQGRRVVLEGGGMDGNGRGDVLTTEECLLDPAVQVRNPGFGRADYEAVFAEYLGARNVIWLGKGIAGDDTHGHVDDLCRFVSPDTVVLCREDDPADANYALLAENRERLQGVRLADGGALQVIDLPMPRAVVFKGQRLPASYANFLIGDRVVLVPTFNDARDRLALGILAEAFPGREVVGISAVDLVWGLGTIHCLTHEEPAG</sequence>
<protein>
    <submittedName>
        <fullName evidence="2">Agmatine deiminase family protein</fullName>
    </submittedName>
</protein>
<dbReference type="PANTHER" id="PTHR31377:SF0">
    <property type="entry name" value="AGMATINE DEIMINASE-RELATED"/>
    <property type="match status" value="1"/>
</dbReference>
<keyword evidence="1" id="KW-0378">Hydrolase</keyword>
<dbReference type="GO" id="GO:0004668">
    <property type="term" value="F:protein-arginine deiminase activity"/>
    <property type="evidence" value="ECO:0007669"/>
    <property type="project" value="InterPro"/>
</dbReference>
<accession>A0A7C9IMZ0</accession>
<dbReference type="SUPFAM" id="SSF55909">
    <property type="entry name" value="Pentein"/>
    <property type="match status" value="1"/>
</dbReference>
<organism evidence="2 3">
    <name type="scientific">Solidesulfovibrio aerotolerans</name>
    <dbReference type="NCBI Taxonomy" id="295255"/>
    <lineage>
        <taxon>Bacteria</taxon>
        <taxon>Pseudomonadati</taxon>
        <taxon>Thermodesulfobacteriota</taxon>
        <taxon>Desulfovibrionia</taxon>
        <taxon>Desulfovibrionales</taxon>
        <taxon>Desulfovibrionaceae</taxon>
        <taxon>Solidesulfovibrio</taxon>
    </lineage>
</organism>
<dbReference type="Proteomes" id="UP000482487">
    <property type="component" value="Unassembled WGS sequence"/>
</dbReference>
<dbReference type="EMBL" id="WVUD01000029">
    <property type="protein sequence ID" value="MYL84344.1"/>
    <property type="molecule type" value="Genomic_DNA"/>
</dbReference>
<dbReference type="RefSeq" id="WP_160962279.1">
    <property type="nucleotide sequence ID" value="NZ_WVUD01000029.1"/>
</dbReference>
<dbReference type="GO" id="GO:0009446">
    <property type="term" value="P:putrescine biosynthetic process"/>
    <property type="evidence" value="ECO:0007669"/>
    <property type="project" value="InterPro"/>
</dbReference>
<evidence type="ECO:0000313" key="2">
    <source>
        <dbReference type="EMBL" id="MYL84344.1"/>
    </source>
</evidence>
<evidence type="ECO:0000256" key="1">
    <source>
        <dbReference type="ARBA" id="ARBA00022801"/>
    </source>
</evidence>
<gene>
    <name evidence="2" type="ORF">GTA51_14525</name>
</gene>
<evidence type="ECO:0000313" key="3">
    <source>
        <dbReference type="Proteomes" id="UP000482487"/>
    </source>
</evidence>
<dbReference type="Pfam" id="PF04371">
    <property type="entry name" value="PAD_porph"/>
    <property type="match status" value="1"/>
</dbReference>